<dbReference type="PROSITE" id="PS50093">
    <property type="entry name" value="PKD"/>
    <property type="match status" value="1"/>
</dbReference>
<dbReference type="SUPFAM" id="SSF88874">
    <property type="entry name" value="Receptor-binding domain of short tail fibre protein gp12"/>
    <property type="match status" value="1"/>
</dbReference>
<proteinExistence type="predicted"/>
<evidence type="ECO:0000313" key="3">
    <source>
        <dbReference type="EMBL" id="NZA39530.1"/>
    </source>
</evidence>
<dbReference type="InterPro" id="IPR053827">
    <property type="entry name" value="Gp10_C"/>
</dbReference>
<dbReference type="InterPro" id="IPR013783">
    <property type="entry name" value="Ig-like_fold"/>
</dbReference>
<dbReference type="EMBL" id="JACCKS010000021">
    <property type="protein sequence ID" value="NZA39530.1"/>
    <property type="molecule type" value="Genomic_DNA"/>
</dbReference>
<feature type="compositionally biased region" description="Polar residues" evidence="1">
    <location>
        <begin position="557"/>
        <end position="573"/>
    </location>
</feature>
<dbReference type="SUPFAM" id="SSF49299">
    <property type="entry name" value="PKD domain"/>
    <property type="match status" value="1"/>
</dbReference>
<dbReference type="InterPro" id="IPR035986">
    <property type="entry name" value="PKD_dom_sf"/>
</dbReference>
<feature type="domain" description="PKD" evidence="2">
    <location>
        <begin position="341"/>
        <end position="429"/>
    </location>
</feature>
<gene>
    <name evidence="3" type="ORF">H0N91_15690</name>
</gene>
<organism evidence="3 4">
    <name type="scientific">Eubacterium callanderi</name>
    <dbReference type="NCBI Taxonomy" id="53442"/>
    <lineage>
        <taxon>Bacteria</taxon>
        <taxon>Bacillati</taxon>
        <taxon>Bacillota</taxon>
        <taxon>Clostridia</taxon>
        <taxon>Eubacteriales</taxon>
        <taxon>Eubacteriaceae</taxon>
        <taxon>Eubacterium</taxon>
    </lineage>
</organism>
<dbReference type="Gene3D" id="2.60.40.10">
    <property type="entry name" value="Immunoglobulins"/>
    <property type="match status" value="1"/>
</dbReference>
<feature type="region of interest" description="Disordered" evidence="1">
    <location>
        <begin position="557"/>
        <end position="579"/>
    </location>
</feature>
<dbReference type="Proteomes" id="UP000586254">
    <property type="component" value="Unassembled WGS sequence"/>
</dbReference>
<evidence type="ECO:0000256" key="1">
    <source>
        <dbReference type="SAM" id="MobiDB-lite"/>
    </source>
</evidence>
<dbReference type="AlphaFoldDB" id="A0A1I5GAN2"/>
<protein>
    <recommendedName>
        <fullName evidence="2">PKD domain-containing protein</fullName>
    </recommendedName>
</protein>
<sequence>MAFTRICQANYAGSYAGQLTYIEYEILSNTSTTYTVRLQYVGYSGSGGSSWNADNDTTFGFTVNGSAIDNGTVATFDYRPAGVYRVFRTYDVTLAHGRSYGVSAWHSSGISLGTSSCSGSFNLPTLATNSTVTSMPATWNDDSSYTYSFTIPSSGRSAKLILTSDKASNFASFSLSTSPSTIALTADSKNRLWAAYPSNKSVTVTFAHCTYEGNTQVNIDWRSVTISCQNANPTAPVIAVTDTNAATAGFTGSSTTKMVKNYSTLQCAISTKSTGKKSATISKYVFTCGGVTKEVAAGASSLSVSFTAAKSGTVTCKAVDSRGNETSVSKTLTEVAYTPVSINTIAASRTSGGKGTNVTLSWTKTGTPTGYSYTWGPAGGTQSAGTVAIGVAATSVTLTHTFDAAKSYTITLTVRDKITTASAAVTVGIARVPLKFTEDGNIKIRSDALLENSVGALKTILDAVYPVGSIYMSVNGVNPSGFLGGTWVELQGRFLLGRSASYGNGSTGGASTVALSTAQMPSHGHPFKHGSHSWLWGGGQGTTVFATADAVAGQPPSNNLVTNQNNWNSSDPTGGNGAHDNMPPYLAVYMWKRTA</sequence>
<comment type="caution">
    <text evidence="3">The sequence shown here is derived from an EMBL/GenBank/DDBJ whole genome shotgun (WGS) entry which is preliminary data.</text>
</comment>
<accession>A0A1I5GAN2</accession>
<dbReference type="Pfam" id="PF21939">
    <property type="entry name" value="Gp10_C"/>
    <property type="match status" value="1"/>
</dbReference>
<dbReference type="InterPro" id="IPR000601">
    <property type="entry name" value="PKD_dom"/>
</dbReference>
<evidence type="ECO:0000313" key="4">
    <source>
        <dbReference type="Proteomes" id="UP000586254"/>
    </source>
</evidence>
<dbReference type="RefSeq" id="WP_143074391.1">
    <property type="nucleotide sequence ID" value="NZ_FOWI01000001.1"/>
</dbReference>
<reference evidence="3 4" key="1">
    <citation type="submission" date="2020-07" db="EMBL/GenBank/DDBJ databases">
        <title>Organ Donor 1.</title>
        <authorList>
            <person name="Marsh A.J."/>
            <person name="Azcarate-Peril M.A."/>
        </authorList>
    </citation>
    <scope>NUCLEOTIDE SEQUENCE [LARGE SCALE GENOMIC DNA]</scope>
    <source>
        <strain evidence="3 4">AMC0717</strain>
    </source>
</reference>
<evidence type="ECO:0000259" key="2">
    <source>
        <dbReference type="PROSITE" id="PS50093"/>
    </source>
</evidence>
<name>A0A1I5GAN2_9FIRM</name>